<evidence type="ECO:0000313" key="3">
    <source>
        <dbReference type="Proteomes" id="UP000249299"/>
    </source>
</evidence>
<dbReference type="InterPro" id="IPR050908">
    <property type="entry name" value="SmbC-like"/>
</dbReference>
<organism evidence="2 3">
    <name type="scientific">Rhodobium orientis</name>
    <dbReference type="NCBI Taxonomy" id="34017"/>
    <lineage>
        <taxon>Bacteria</taxon>
        <taxon>Pseudomonadati</taxon>
        <taxon>Pseudomonadota</taxon>
        <taxon>Alphaproteobacteria</taxon>
        <taxon>Hyphomicrobiales</taxon>
        <taxon>Rhodobiaceae</taxon>
        <taxon>Rhodobium</taxon>
    </lineage>
</organism>
<proteinExistence type="predicted"/>
<sequence length="167" mass="18179">MGGSRAGRGTMKFEMTEVSERPYLYVERTTGMDPEEIGAAMGAAFGEVAAFLQEHDIAPTCPPLSAYYDFDPEKLTFRAGFPVAETDLERAAGTIEAGTLPAGRVMTFTHVGPYARLRDSYAELMAHMAENGLEFAGPAWESYVDDPAKVPEDELRTVVYVMVAGPE</sequence>
<protein>
    <recommendedName>
        <fullName evidence="1">AraC effector-binding domain-containing protein</fullName>
    </recommendedName>
</protein>
<dbReference type="AlphaFoldDB" id="A0A327JMG1"/>
<dbReference type="Gene3D" id="3.20.80.10">
    <property type="entry name" value="Regulatory factor, effector binding domain"/>
    <property type="match status" value="1"/>
</dbReference>
<dbReference type="PANTHER" id="PTHR40055:SF1">
    <property type="entry name" value="TRANSCRIPTIONAL REGULATOR YGIV-RELATED"/>
    <property type="match status" value="1"/>
</dbReference>
<feature type="domain" description="AraC effector-binding" evidence="1">
    <location>
        <begin position="11"/>
        <end position="164"/>
    </location>
</feature>
<dbReference type="InterPro" id="IPR029442">
    <property type="entry name" value="GyrI-like"/>
</dbReference>
<accession>A0A327JMG1</accession>
<gene>
    <name evidence="2" type="ORF">CH339_10815</name>
</gene>
<dbReference type="SMART" id="SM00871">
    <property type="entry name" value="AraC_E_bind"/>
    <property type="match status" value="1"/>
</dbReference>
<dbReference type="InterPro" id="IPR011256">
    <property type="entry name" value="Reg_factor_effector_dom_sf"/>
</dbReference>
<dbReference type="Proteomes" id="UP000249299">
    <property type="component" value="Unassembled WGS sequence"/>
</dbReference>
<dbReference type="EMBL" id="NPEV01000020">
    <property type="protein sequence ID" value="RAI27231.1"/>
    <property type="molecule type" value="Genomic_DNA"/>
</dbReference>
<name>A0A327JMG1_9HYPH</name>
<dbReference type="SUPFAM" id="SSF55136">
    <property type="entry name" value="Probable bacterial effector-binding domain"/>
    <property type="match status" value="1"/>
</dbReference>
<reference evidence="2 3" key="1">
    <citation type="submission" date="2017-07" db="EMBL/GenBank/DDBJ databases">
        <title>Draft Genome Sequences of Select Purple Nonsulfur Bacteria.</title>
        <authorList>
            <person name="Lasarre B."/>
            <person name="Mckinlay J.B."/>
        </authorList>
    </citation>
    <scope>NUCLEOTIDE SEQUENCE [LARGE SCALE GENOMIC DNA]</scope>
    <source>
        <strain evidence="2 3">DSM 11290</strain>
    </source>
</reference>
<dbReference type="Pfam" id="PF06445">
    <property type="entry name" value="GyrI-like"/>
    <property type="match status" value="1"/>
</dbReference>
<keyword evidence="3" id="KW-1185">Reference proteome</keyword>
<dbReference type="InterPro" id="IPR010499">
    <property type="entry name" value="AraC_E-bd"/>
</dbReference>
<dbReference type="PANTHER" id="PTHR40055">
    <property type="entry name" value="TRANSCRIPTIONAL REGULATOR YGIV-RELATED"/>
    <property type="match status" value="1"/>
</dbReference>
<dbReference type="OrthoDB" id="9816011at2"/>
<comment type="caution">
    <text evidence="2">The sequence shown here is derived from an EMBL/GenBank/DDBJ whole genome shotgun (WGS) entry which is preliminary data.</text>
</comment>
<evidence type="ECO:0000259" key="1">
    <source>
        <dbReference type="SMART" id="SM00871"/>
    </source>
</evidence>
<evidence type="ECO:0000313" key="2">
    <source>
        <dbReference type="EMBL" id="RAI27231.1"/>
    </source>
</evidence>